<keyword evidence="6 10" id="KW-0378">Hydrolase</keyword>
<evidence type="ECO:0000256" key="4">
    <source>
        <dbReference type="ARBA" id="ARBA00022723"/>
    </source>
</evidence>
<dbReference type="Gene3D" id="3.40.50.1820">
    <property type="entry name" value="alpha/beta hydrolase"/>
    <property type="match status" value="1"/>
</dbReference>
<keyword evidence="7" id="KW-0106">Calcium</keyword>
<dbReference type="SUPFAM" id="SSF53474">
    <property type="entry name" value="alpha/beta-Hydrolases"/>
    <property type="match status" value="1"/>
</dbReference>
<dbReference type="Pfam" id="PF07519">
    <property type="entry name" value="Tannase"/>
    <property type="match status" value="1"/>
</dbReference>
<dbReference type="InterPro" id="IPR029058">
    <property type="entry name" value="AB_hydrolase_fold"/>
</dbReference>
<sequence>MKASLWLTLGVNISLALTARVDFQASCQAFSPDTRAASAHRELTEYVPAGTSLSLPYNDATCARPNQVVPVDLCRVALYVETSNRSGVTTELWLPRNWTGRFLGTGNGGIDGCIKYEDLAYGAANGFAVVGSNNGHNGTTAASFFHNPDVLADFSWRALHLSTVVGKQITRAFYGQSHTKSYYLGCSLGGRQGINSAVEFPDDFDGILAGSPALDFNNLVSWRASFLPVTGSANSTDFINASTWKNLIHPQVLAQCDTIDCVDDGIIEDPSLCDFRPEILACTNDAENNCLSPEQVEIVRKVLSPMYGADGRLIFPAMQPGSELEAAEKLYAGQPFSYSKEWFQYVVYDPSWNPAEFSIHDATVADDLNPQNIRTWPADLSRYKRRGGKLITFHGQQDGKITSFNTERFYNHLSTAMNMAPSELDNFFRFFRISGMSHCSSGPGAWAFGQGGAAPTMTLSNPGENILAALVAWVELGIAPETITGTKYVDDNPELGILFQRSHCRYPLRNTYIGEGYWECTLP</sequence>
<dbReference type="InterPro" id="IPR011118">
    <property type="entry name" value="Tannase/feruloyl_esterase"/>
</dbReference>
<evidence type="ECO:0000256" key="2">
    <source>
        <dbReference type="ARBA" id="ARBA00022487"/>
    </source>
</evidence>
<keyword evidence="5 10" id="KW-0732">Signal</keyword>
<keyword evidence="8" id="KW-1015">Disulfide bond</keyword>
<comment type="similarity">
    <text evidence="1 10">Belongs to the tannase family.</text>
</comment>
<dbReference type="EMBL" id="ML742023">
    <property type="protein sequence ID" value="KAE8155253.1"/>
    <property type="molecule type" value="Genomic_DNA"/>
</dbReference>
<keyword evidence="3" id="KW-0858">Xylan degradation</keyword>
<evidence type="ECO:0000313" key="11">
    <source>
        <dbReference type="EMBL" id="KAE8155253.1"/>
    </source>
</evidence>
<protein>
    <recommendedName>
        <fullName evidence="10">Carboxylic ester hydrolase</fullName>
        <ecNumber evidence="10">3.1.1.-</ecNumber>
    </recommendedName>
</protein>
<dbReference type="GO" id="GO:0046872">
    <property type="term" value="F:metal ion binding"/>
    <property type="evidence" value="ECO:0007669"/>
    <property type="project" value="UniProtKB-KW"/>
</dbReference>
<feature type="signal peptide" evidence="10">
    <location>
        <begin position="1"/>
        <end position="18"/>
    </location>
</feature>
<accession>A0A5N6U9F8</accession>
<evidence type="ECO:0000256" key="6">
    <source>
        <dbReference type="ARBA" id="ARBA00022801"/>
    </source>
</evidence>
<dbReference type="OrthoDB" id="3039123at2759"/>
<keyword evidence="2" id="KW-0719">Serine esterase</keyword>
<dbReference type="PANTHER" id="PTHR33938:SF15">
    <property type="entry name" value="FERULOYL ESTERASE B-RELATED"/>
    <property type="match status" value="1"/>
</dbReference>
<evidence type="ECO:0000256" key="10">
    <source>
        <dbReference type="RuleBase" id="RU361238"/>
    </source>
</evidence>
<organism evidence="11 12">
    <name type="scientific">Aspergillus avenaceus</name>
    <dbReference type="NCBI Taxonomy" id="36643"/>
    <lineage>
        <taxon>Eukaryota</taxon>
        <taxon>Fungi</taxon>
        <taxon>Dikarya</taxon>
        <taxon>Ascomycota</taxon>
        <taxon>Pezizomycotina</taxon>
        <taxon>Eurotiomycetes</taxon>
        <taxon>Eurotiomycetidae</taxon>
        <taxon>Eurotiales</taxon>
        <taxon>Aspergillaceae</taxon>
        <taxon>Aspergillus</taxon>
        <taxon>Aspergillus subgen. Circumdati</taxon>
    </lineage>
</organism>
<evidence type="ECO:0000256" key="9">
    <source>
        <dbReference type="ARBA" id="ARBA00034075"/>
    </source>
</evidence>
<comment type="catalytic activity">
    <reaction evidence="9">
        <text>feruloyl-polysaccharide + H2O = ferulate + polysaccharide.</text>
        <dbReference type="EC" id="3.1.1.73"/>
    </reaction>
</comment>
<dbReference type="PANTHER" id="PTHR33938">
    <property type="entry name" value="FERULOYL ESTERASE B-RELATED"/>
    <property type="match status" value="1"/>
</dbReference>
<reference evidence="11 12" key="1">
    <citation type="submission" date="2019-04" db="EMBL/GenBank/DDBJ databases">
        <title>Friends and foes A comparative genomics study of 23 Aspergillus species from section Flavi.</title>
        <authorList>
            <consortium name="DOE Joint Genome Institute"/>
            <person name="Kjaerbolling I."/>
            <person name="Vesth T."/>
            <person name="Frisvad J.C."/>
            <person name="Nybo J.L."/>
            <person name="Theobald S."/>
            <person name="Kildgaard S."/>
            <person name="Isbrandt T."/>
            <person name="Kuo A."/>
            <person name="Sato A."/>
            <person name="Lyhne E.K."/>
            <person name="Kogle M.E."/>
            <person name="Wiebenga A."/>
            <person name="Kun R.S."/>
            <person name="Lubbers R.J."/>
            <person name="Makela M.R."/>
            <person name="Barry K."/>
            <person name="Chovatia M."/>
            <person name="Clum A."/>
            <person name="Daum C."/>
            <person name="Haridas S."/>
            <person name="He G."/>
            <person name="LaButti K."/>
            <person name="Lipzen A."/>
            <person name="Mondo S."/>
            <person name="Riley R."/>
            <person name="Salamov A."/>
            <person name="Simmons B.A."/>
            <person name="Magnuson J.K."/>
            <person name="Henrissat B."/>
            <person name="Mortensen U.H."/>
            <person name="Larsen T.O."/>
            <person name="Devries R.P."/>
            <person name="Grigoriev I.V."/>
            <person name="Machida M."/>
            <person name="Baker S.E."/>
            <person name="Andersen M.R."/>
        </authorList>
    </citation>
    <scope>NUCLEOTIDE SEQUENCE [LARGE SCALE GENOMIC DNA]</scope>
    <source>
        <strain evidence="11 12">IBT 18842</strain>
    </source>
</reference>
<keyword evidence="3" id="KW-0119">Carbohydrate metabolism</keyword>
<dbReference type="GO" id="GO:0030600">
    <property type="term" value="F:feruloyl esterase activity"/>
    <property type="evidence" value="ECO:0007669"/>
    <property type="project" value="UniProtKB-EC"/>
</dbReference>
<dbReference type="Proteomes" id="UP000325780">
    <property type="component" value="Unassembled WGS sequence"/>
</dbReference>
<evidence type="ECO:0000313" key="12">
    <source>
        <dbReference type="Proteomes" id="UP000325780"/>
    </source>
</evidence>
<keyword evidence="4" id="KW-0479">Metal-binding</keyword>
<evidence type="ECO:0000256" key="1">
    <source>
        <dbReference type="ARBA" id="ARBA00006249"/>
    </source>
</evidence>
<evidence type="ECO:0000256" key="8">
    <source>
        <dbReference type="ARBA" id="ARBA00023157"/>
    </source>
</evidence>
<evidence type="ECO:0000256" key="5">
    <source>
        <dbReference type="ARBA" id="ARBA00022729"/>
    </source>
</evidence>
<keyword evidence="3" id="KW-0624">Polysaccharide degradation</keyword>
<keyword evidence="12" id="KW-1185">Reference proteome</keyword>
<dbReference type="AlphaFoldDB" id="A0A5N6U9F8"/>
<dbReference type="EC" id="3.1.1.-" evidence="10"/>
<feature type="chain" id="PRO_5025094160" description="Carboxylic ester hydrolase" evidence="10">
    <location>
        <begin position="19"/>
        <end position="523"/>
    </location>
</feature>
<evidence type="ECO:0000256" key="3">
    <source>
        <dbReference type="ARBA" id="ARBA00022651"/>
    </source>
</evidence>
<dbReference type="GO" id="GO:0045493">
    <property type="term" value="P:xylan catabolic process"/>
    <property type="evidence" value="ECO:0007669"/>
    <property type="project" value="UniProtKB-KW"/>
</dbReference>
<proteinExistence type="inferred from homology"/>
<gene>
    <name evidence="11" type="ORF">BDV25DRAFT_167705</name>
</gene>
<evidence type="ECO:0000256" key="7">
    <source>
        <dbReference type="ARBA" id="ARBA00022837"/>
    </source>
</evidence>
<name>A0A5N6U9F8_ASPAV</name>